<dbReference type="PROSITE" id="PS00086">
    <property type="entry name" value="CYTOCHROME_P450"/>
    <property type="match status" value="1"/>
</dbReference>
<evidence type="ECO:0000256" key="7">
    <source>
        <dbReference type="ARBA" id="ARBA00023002"/>
    </source>
</evidence>
<comment type="cofactor">
    <cofactor evidence="11">
        <name>heme</name>
        <dbReference type="ChEBI" id="CHEBI:30413"/>
    </cofactor>
</comment>
<keyword evidence="7 12" id="KW-0560">Oxidoreductase</keyword>
<evidence type="ECO:0000256" key="10">
    <source>
        <dbReference type="ARBA" id="ARBA00023136"/>
    </source>
</evidence>
<dbReference type="InterPro" id="IPR002401">
    <property type="entry name" value="Cyt_P450_E_grp-I"/>
</dbReference>
<dbReference type="InterPro" id="IPR050665">
    <property type="entry name" value="Cytochrome_P450_Monooxygen"/>
</dbReference>
<dbReference type="PRINTS" id="PR00463">
    <property type="entry name" value="EP450I"/>
</dbReference>
<evidence type="ECO:0000256" key="12">
    <source>
        <dbReference type="RuleBase" id="RU000461"/>
    </source>
</evidence>
<evidence type="ECO:0000256" key="11">
    <source>
        <dbReference type="PIRSR" id="PIRSR602401-1"/>
    </source>
</evidence>
<keyword evidence="14" id="KW-1185">Reference proteome</keyword>
<dbReference type="Proteomes" id="UP000594263">
    <property type="component" value="Unplaced"/>
</dbReference>
<sequence>MKAGTAASDDLLGILIESNLNEMKEHKNDKSVGMTTEEVIQECKLFYFAGQETTAVLLAWTMIMLSQHKEWQARAREEVQQVFGDEKPHMEGLNQLKILNMILQEVLRLYPPVTILDRATHKETKLGDFILPAGVRVSVPVLLVHHDTKIWGEDAKEFKPERFADGVAKASKGQVSFMPFSWGPRICIGMNFSLLEAKVALAMILQRFSFDLSPSYTHAPCSVITLLRCLEPRKEL</sequence>
<evidence type="ECO:0000313" key="13">
    <source>
        <dbReference type="EnsemblPlants" id="Kaladp0630s0052.1.v1.1"/>
    </source>
</evidence>
<evidence type="ECO:0000256" key="4">
    <source>
        <dbReference type="ARBA" id="ARBA00022692"/>
    </source>
</evidence>
<reference evidence="13" key="1">
    <citation type="submission" date="2021-01" db="UniProtKB">
        <authorList>
            <consortium name="EnsemblPlants"/>
        </authorList>
    </citation>
    <scope>IDENTIFICATION</scope>
</reference>
<keyword evidence="9 12" id="KW-0503">Monooxygenase</keyword>
<dbReference type="GO" id="GO:0020037">
    <property type="term" value="F:heme binding"/>
    <property type="evidence" value="ECO:0007669"/>
    <property type="project" value="InterPro"/>
</dbReference>
<evidence type="ECO:0008006" key="15">
    <source>
        <dbReference type="Google" id="ProtNLM"/>
    </source>
</evidence>
<dbReference type="AlphaFoldDB" id="A0A7N0VDY5"/>
<accession>A0A7N0VDY5</accession>
<dbReference type="GO" id="GO:0004497">
    <property type="term" value="F:monooxygenase activity"/>
    <property type="evidence" value="ECO:0007669"/>
    <property type="project" value="UniProtKB-KW"/>
</dbReference>
<keyword evidence="4" id="KW-0812">Transmembrane</keyword>
<evidence type="ECO:0000256" key="5">
    <source>
        <dbReference type="ARBA" id="ARBA00022723"/>
    </source>
</evidence>
<evidence type="ECO:0000313" key="14">
    <source>
        <dbReference type="Proteomes" id="UP000594263"/>
    </source>
</evidence>
<evidence type="ECO:0000256" key="1">
    <source>
        <dbReference type="ARBA" id="ARBA00004370"/>
    </source>
</evidence>
<dbReference type="InterPro" id="IPR036396">
    <property type="entry name" value="Cyt_P450_sf"/>
</dbReference>
<dbReference type="Gramene" id="Kaladp0630s0052.1.v1.1">
    <property type="protein sequence ID" value="Kaladp0630s0052.1.v1.1"/>
    <property type="gene ID" value="Kaladp0630s0052.v1.1"/>
</dbReference>
<keyword evidence="5 11" id="KW-0479">Metal-binding</keyword>
<dbReference type="SUPFAM" id="SSF48264">
    <property type="entry name" value="Cytochrome P450"/>
    <property type="match status" value="1"/>
</dbReference>
<evidence type="ECO:0000256" key="3">
    <source>
        <dbReference type="ARBA" id="ARBA00022617"/>
    </source>
</evidence>
<keyword evidence="3 11" id="KW-0349">Heme</keyword>
<name>A0A7N0VDY5_KALFE</name>
<proteinExistence type="inferred from homology"/>
<evidence type="ECO:0000256" key="8">
    <source>
        <dbReference type="ARBA" id="ARBA00023004"/>
    </source>
</evidence>
<dbReference type="GO" id="GO:0005506">
    <property type="term" value="F:iron ion binding"/>
    <property type="evidence" value="ECO:0007669"/>
    <property type="project" value="InterPro"/>
</dbReference>
<dbReference type="GO" id="GO:0016020">
    <property type="term" value="C:membrane"/>
    <property type="evidence" value="ECO:0007669"/>
    <property type="project" value="UniProtKB-SubCell"/>
</dbReference>
<dbReference type="EnsemblPlants" id="Kaladp0630s0052.1.v1.1">
    <property type="protein sequence ID" value="Kaladp0630s0052.1.v1.1"/>
    <property type="gene ID" value="Kaladp0630s0052.v1.1"/>
</dbReference>
<dbReference type="PANTHER" id="PTHR24282:SF255">
    <property type="entry name" value="CYTOCHROME P450 72A11-RELATED"/>
    <property type="match status" value="1"/>
</dbReference>
<keyword evidence="10" id="KW-0472">Membrane</keyword>
<protein>
    <recommendedName>
        <fullName evidence="15">Secologanin synthase</fullName>
    </recommendedName>
</protein>
<evidence type="ECO:0000256" key="2">
    <source>
        <dbReference type="ARBA" id="ARBA00010617"/>
    </source>
</evidence>
<comment type="similarity">
    <text evidence="2 12">Belongs to the cytochrome P450 family.</text>
</comment>
<keyword evidence="6" id="KW-1133">Transmembrane helix</keyword>
<keyword evidence="8 11" id="KW-0408">Iron</keyword>
<feature type="binding site" description="axial binding residue" evidence="11">
    <location>
        <position position="187"/>
    </location>
    <ligand>
        <name>heme</name>
        <dbReference type="ChEBI" id="CHEBI:30413"/>
    </ligand>
    <ligandPart>
        <name>Fe</name>
        <dbReference type="ChEBI" id="CHEBI:18248"/>
    </ligandPart>
</feature>
<dbReference type="OMA" id="TCLMSIY"/>
<dbReference type="PRINTS" id="PR00385">
    <property type="entry name" value="P450"/>
</dbReference>
<dbReference type="GO" id="GO:0016705">
    <property type="term" value="F:oxidoreductase activity, acting on paired donors, with incorporation or reduction of molecular oxygen"/>
    <property type="evidence" value="ECO:0007669"/>
    <property type="project" value="InterPro"/>
</dbReference>
<dbReference type="InterPro" id="IPR017972">
    <property type="entry name" value="Cyt_P450_CS"/>
</dbReference>
<dbReference type="Pfam" id="PF00067">
    <property type="entry name" value="p450"/>
    <property type="match status" value="1"/>
</dbReference>
<dbReference type="PANTHER" id="PTHR24282">
    <property type="entry name" value="CYTOCHROME P450 FAMILY MEMBER"/>
    <property type="match status" value="1"/>
</dbReference>
<evidence type="ECO:0000256" key="6">
    <source>
        <dbReference type="ARBA" id="ARBA00022989"/>
    </source>
</evidence>
<dbReference type="InterPro" id="IPR001128">
    <property type="entry name" value="Cyt_P450"/>
</dbReference>
<organism evidence="13 14">
    <name type="scientific">Kalanchoe fedtschenkoi</name>
    <name type="common">Lavender scallops</name>
    <name type="synonym">South American air plant</name>
    <dbReference type="NCBI Taxonomy" id="63787"/>
    <lineage>
        <taxon>Eukaryota</taxon>
        <taxon>Viridiplantae</taxon>
        <taxon>Streptophyta</taxon>
        <taxon>Embryophyta</taxon>
        <taxon>Tracheophyta</taxon>
        <taxon>Spermatophyta</taxon>
        <taxon>Magnoliopsida</taxon>
        <taxon>eudicotyledons</taxon>
        <taxon>Gunneridae</taxon>
        <taxon>Pentapetalae</taxon>
        <taxon>Saxifragales</taxon>
        <taxon>Crassulaceae</taxon>
        <taxon>Kalanchoe</taxon>
    </lineage>
</organism>
<dbReference type="Gene3D" id="1.10.630.10">
    <property type="entry name" value="Cytochrome P450"/>
    <property type="match status" value="1"/>
</dbReference>
<comment type="subcellular location">
    <subcellularLocation>
        <location evidence="1">Membrane</location>
    </subcellularLocation>
</comment>
<evidence type="ECO:0000256" key="9">
    <source>
        <dbReference type="ARBA" id="ARBA00023033"/>
    </source>
</evidence>